<dbReference type="Proteomes" id="UP001500665">
    <property type="component" value="Unassembled WGS sequence"/>
</dbReference>
<dbReference type="EMBL" id="BAAAHH010000081">
    <property type="protein sequence ID" value="GAA0970782.1"/>
    <property type="molecule type" value="Genomic_DNA"/>
</dbReference>
<organism evidence="1 2">
    <name type="scientific">Actinocorallia libanotica</name>
    <dbReference type="NCBI Taxonomy" id="46162"/>
    <lineage>
        <taxon>Bacteria</taxon>
        <taxon>Bacillati</taxon>
        <taxon>Actinomycetota</taxon>
        <taxon>Actinomycetes</taxon>
        <taxon>Streptosporangiales</taxon>
        <taxon>Thermomonosporaceae</taxon>
        <taxon>Actinocorallia</taxon>
    </lineage>
</organism>
<comment type="caution">
    <text evidence="1">The sequence shown here is derived from an EMBL/GenBank/DDBJ whole genome shotgun (WGS) entry which is preliminary data.</text>
</comment>
<proteinExistence type="predicted"/>
<protein>
    <recommendedName>
        <fullName evidence="3">Plectin</fullName>
    </recommendedName>
</protein>
<evidence type="ECO:0008006" key="3">
    <source>
        <dbReference type="Google" id="ProtNLM"/>
    </source>
</evidence>
<evidence type="ECO:0000313" key="1">
    <source>
        <dbReference type="EMBL" id="GAA0970782.1"/>
    </source>
</evidence>
<sequence length="131" mass="14347">MIMVFGRRTSPEDAARYAADRETAREYPGRIAAVERAEAALLQARSGHASGTEVRGLHGALEDALREAIAAAEAAERVAMGPRTYGSTRAAEISRRKARAKAAVRPYSEELDRLRTAREAHKLSFRALTRV</sequence>
<evidence type="ECO:0000313" key="2">
    <source>
        <dbReference type="Proteomes" id="UP001500665"/>
    </source>
</evidence>
<gene>
    <name evidence="1" type="ORF">GCM10009550_78770</name>
</gene>
<name>A0ABN1S2B7_9ACTN</name>
<reference evidence="1 2" key="1">
    <citation type="journal article" date="2019" name="Int. J. Syst. Evol. Microbiol.">
        <title>The Global Catalogue of Microorganisms (GCM) 10K type strain sequencing project: providing services to taxonomists for standard genome sequencing and annotation.</title>
        <authorList>
            <consortium name="The Broad Institute Genomics Platform"/>
            <consortium name="The Broad Institute Genome Sequencing Center for Infectious Disease"/>
            <person name="Wu L."/>
            <person name="Ma J."/>
        </authorList>
    </citation>
    <scope>NUCLEOTIDE SEQUENCE [LARGE SCALE GENOMIC DNA]</scope>
    <source>
        <strain evidence="1 2">JCM 10696</strain>
    </source>
</reference>
<accession>A0ABN1S2B7</accession>
<keyword evidence="2" id="KW-1185">Reference proteome</keyword>